<organism evidence="1 2">
    <name type="scientific">Puccinia graminis f. sp. tritici</name>
    <dbReference type="NCBI Taxonomy" id="56615"/>
    <lineage>
        <taxon>Eukaryota</taxon>
        <taxon>Fungi</taxon>
        <taxon>Dikarya</taxon>
        <taxon>Basidiomycota</taxon>
        <taxon>Pucciniomycotina</taxon>
        <taxon>Pucciniomycetes</taxon>
        <taxon>Pucciniales</taxon>
        <taxon>Pucciniaceae</taxon>
        <taxon>Puccinia</taxon>
    </lineage>
</organism>
<dbReference type="Proteomes" id="UP000325313">
    <property type="component" value="Unassembled WGS sequence"/>
</dbReference>
<reference evidence="1 2" key="1">
    <citation type="submission" date="2019-05" db="EMBL/GenBank/DDBJ databases">
        <title>Emergence of the Ug99 lineage of the wheat stem rust pathogen through somatic hybridization.</title>
        <authorList>
            <person name="Li F."/>
            <person name="Upadhyaya N.M."/>
            <person name="Sperschneider J."/>
            <person name="Matny O."/>
            <person name="Nguyen-Phuc H."/>
            <person name="Mago R."/>
            <person name="Raley C."/>
            <person name="Miller M.E."/>
            <person name="Silverstein K.A.T."/>
            <person name="Henningsen E."/>
            <person name="Hirsch C.D."/>
            <person name="Visser B."/>
            <person name="Pretorius Z.A."/>
            <person name="Steffenson B.J."/>
            <person name="Schwessinger B."/>
            <person name="Dodds P.N."/>
            <person name="Figueroa M."/>
        </authorList>
    </citation>
    <scope>NUCLEOTIDE SEQUENCE [LARGE SCALE GENOMIC DNA]</scope>
    <source>
        <strain evidence="1 2">Ug99</strain>
    </source>
</reference>
<proteinExistence type="predicted"/>
<sequence>MTLVSTSLINTVQISNTPGINKAHELRVTGLRFHGPRAQGSMAPGQDPPAHSAQEIAQVSILSQTRPLEPILNPKQSPRRYNTQPHLQPYLNTAHPQSDALPSRQSTYVQKLQVSLFLIFRSNNWSLQYVSPVVTPSNQLSPQFRDQQYPVEGVKIDPFWVHSLMDTYFLSVIKTIGIQGKISSSFHLGLSRGRLFRPVYKEVDFNPFSARSLIDCFYVSATKADKFTLNSVINTQLSEFDRLSLLFRDQNQQPLKARNSRLSSPFHDLSQHPFKVLFLDSNRWSFCFRDRLRAFQGKSLPVPLTYYWINHRTSIVSFARSPLISSSSRFHHHSRYHDPPFNLCISNHLYIGFHDPRARDLSAQVFSIPTSALLVPQSNRLNFGFRDQVRRLLQTAPLIWQSTLV</sequence>
<evidence type="ECO:0000313" key="1">
    <source>
        <dbReference type="EMBL" id="KAA1090246.1"/>
    </source>
</evidence>
<dbReference type="EMBL" id="VDEP01000404">
    <property type="protein sequence ID" value="KAA1090246.1"/>
    <property type="molecule type" value="Genomic_DNA"/>
</dbReference>
<accession>A0A5B0NNY4</accession>
<protein>
    <submittedName>
        <fullName evidence="1">Uncharacterized protein</fullName>
    </submittedName>
</protein>
<comment type="caution">
    <text evidence="1">The sequence shown here is derived from an EMBL/GenBank/DDBJ whole genome shotgun (WGS) entry which is preliminary data.</text>
</comment>
<dbReference type="AlphaFoldDB" id="A0A5B0NNY4"/>
<gene>
    <name evidence="1" type="ORF">PGTUg99_037538</name>
</gene>
<name>A0A5B0NNY4_PUCGR</name>
<evidence type="ECO:0000313" key="2">
    <source>
        <dbReference type="Proteomes" id="UP000325313"/>
    </source>
</evidence>